<keyword evidence="2 13" id="KW-0963">Cytoplasm</keyword>
<dbReference type="InterPro" id="IPR022663">
    <property type="entry name" value="DapB_C"/>
</dbReference>
<dbReference type="InterPro" id="IPR022664">
    <property type="entry name" value="DapB_N_CS"/>
</dbReference>
<comment type="subunit">
    <text evidence="13">Homotetramer.</text>
</comment>
<name>A0ABN5WDM7_9SPHN</name>
<evidence type="ECO:0000256" key="6">
    <source>
        <dbReference type="ARBA" id="ARBA00023002"/>
    </source>
</evidence>
<evidence type="ECO:0000256" key="3">
    <source>
        <dbReference type="ARBA" id="ARBA00022605"/>
    </source>
</evidence>
<evidence type="ECO:0000256" key="8">
    <source>
        <dbReference type="ARBA" id="ARBA00023154"/>
    </source>
</evidence>
<comment type="catalytic activity">
    <reaction evidence="11 13">
        <text>(S)-2,3,4,5-tetrahydrodipicolinate + NADP(+) + H2O = (2S,4S)-4-hydroxy-2,3,4,5-tetrahydrodipicolinate + NADPH + H(+)</text>
        <dbReference type="Rhea" id="RHEA:35331"/>
        <dbReference type="ChEBI" id="CHEBI:15377"/>
        <dbReference type="ChEBI" id="CHEBI:15378"/>
        <dbReference type="ChEBI" id="CHEBI:16845"/>
        <dbReference type="ChEBI" id="CHEBI:57783"/>
        <dbReference type="ChEBI" id="CHEBI:58349"/>
        <dbReference type="ChEBI" id="CHEBI:67139"/>
        <dbReference type="EC" id="1.17.1.8"/>
    </reaction>
</comment>
<feature type="domain" description="Dihydrodipicolinate reductase C-terminal" evidence="15">
    <location>
        <begin position="121"/>
        <end position="257"/>
    </location>
</feature>
<dbReference type="PROSITE" id="PS01298">
    <property type="entry name" value="DAPB"/>
    <property type="match status" value="1"/>
</dbReference>
<dbReference type="PANTHER" id="PTHR20836:SF0">
    <property type="entry name" value="4-HYDROXY-TETRAHYDRODIPICOLINATE REDUCTASE 1, CHLOROPLASTIC-RELATED"/>
    <property type="match status" value="1"/>
</dbReference>
<dbReference type="PANTHER" id="PTHR20836">
    <property type="entry name" value="DIHYDRODIPICOLINATE REDUCTASE"/>
    <property type="match status" value="1"/>
</dbReference>
<comment type="caution">
    <text evidence="13">Was originally thought to be a dihydrodipicolinate reductase (DHDPR), catalyzing the conversion of dihydrodipicolinate to tetrahydrodipicolinate. However, it was shown in E.coli that the substrate of the enzymatic reaction is not dihydrodipicolinate (DHDP) but in fact (2S,4S)-4-hydroxy-2,3,4,5-tetrahydrodipicolinic acid (HTPA), the product released by the DapA-catalyzed reaction.</text>
</comment>
<feature type="binding site" evidence="13">
    <location>
        <position position="149"/>
    </location>
    <ligand>
        <name>(S)-2,3,4,5-tetrahydrodipicolinate</name>
        <dbReference type="ChEBI" id="CHEBI:16845"/>
    </ligand>
</feature>
<gene>
    <name evidence="13 16" type="primary">dapB</name>
    <name evidence="16" type="ORF">SBA_ch1_25990</name>
</gene>
<reference evidence="16" key="1">
    <citation type="submission" date="2018-07" db="EMBL/GenBank/DDBJ databases">
        <title>Complete genome sequence of Sphingomonas bisphenolicum strain AO1, a bisphenol A degradative bacterium isolated from Japanese farm field.</title>
        <authorList>
            <person name="Murakami M."/>
            <person name="Koh M."/>
            <person name="Koba S."/>
            <person name="Matsumura Y."/>
        </authorList>
    </citation>
    <scope>NUCLEOTIDE SEQUENCE</scope>
    <source>
        <strain evidence="16">AO1</strain>
    </source>
</reference>
<dbReference type="HAMAP" id="MF_00102">
    <property type="entry name" value="DapB"/>
    <property type="match status" value="1"/>
</dbReference>
<evidence type="ECO:0000256" key="7">
    <source>
        <dbReference type="ARBA" id="ARBA00023027"/>
    </source>
</evidence>
<accession>A0ABN5WDM7</accession>
<feature type="binding site" evidence="13">
    <location>
        <begin position="91"/>
        <end position="93"/>
    </location>
    <ligand>
        <name>NAD(+)</name>
        <dbReference type="ChEBI" id="CHEBI:57540"/>
    </ligand>
</feature>
<keyword evidence="7 13" id="KW-0520">NAD</keyword>
<evidence type="ECO:0000256" key="2">
    <source>
        <dbReference type="ARBA" id="ARBA00022490"/>
    </source>
</evidence>
<dbReference type="CDD" id="cd02274">
    <property type="entry name" value="DHDPR_N"/>
    <property type="match status" value="1"/>
</dbReference>
<keyword evidence="4 13" id="KW-0521">NADP</keyword>
<comment type="catalytic activity">
    <reaction evidence="12 13">
        <text>(S)-2,3,4,5-tetrahydrodipicolinate + NAD(+) + H2O = (2S,4S)-4-hydroxy-2,3,4,5-tetrahydrodipicolinate + NADH + H(+)</text>
        <dbReference type="Rhea" id="RHEA:35323"/>
        <dbReference type="ChEBI" id="CHEBI:15377"/>
        <dbReference type="ChEBI" id="CHEBI:15378"/>
        <dbReference type="ChEBI" id="CHEBI:16845"/>
        <dbReference type="ChEBI" id="CHEBI:57540"/>
        <dbReference type="ChEBI" id="CHEBI:57945"/>
        <dbReference type="ChEBI" id="CHEBI:67139"/>
        <dbReference type="EC" id="1.17.1.8"/>
    </reaction>
</comment>
<dbReference type="Pfam" id="PF01113">
    <property type="entry name" value="DapB_N"/>
    <property type="match status" value="1"/>
</dbReference>
<feature type="binding site" evidence="13">
    <location>
        <position position="39"/>
    </location>
    <ligand>
        <name>NADP(+)</name>
        <dbReference type="ChEBI" id="CHEBI:58349"/>
    </ligand>
</feature>
<protein>
    <recommendedName>
        <fullName evidence="10 13">4-hydroxy-tetrahydrodipicolinate reductase</fullName>
        <shortName evidence="13">HTPA reductase</shortName>
        <ecNumber evidence="10 13">1.17.1.8</ecNumber>
    </recommendedName>
</protein>
<evidence type="ECO:0000256" key="9">
    <source>
        <dbReference type="ARBA" id="ARBA00037922"/>
    </source>
</evidence>
<dbReference type="SUPFAM" id="SSF51735">
    <property type="entry name" value="NAD(P)-binding Rossmann-fold domains"/>
    <property type="match status" value="1"/>
</dbReference>
<keyword evidence="5 13" id="KW-0220">Diaminopimelate biosynthesis</keyword>
<feature type="binding site" evidence="13">
    <location>
        <begin position="158"/>
        <end position="159"/>
    </location>
    <ligand>
        <name>(S)-2,3,4,5-tetrahydrodipicolinate</name>
        <dbReference type="ChEBI" id="CHEBI:16845"/>
    </ligand>
</feature>
<feature type="binding site" evidence="13">
    <location>
        <begin position="115"/>
        <end position="118"/>
    </location>
    <ligand>
        <name>NAD(+)</name>
        <dbReference type="ChEBI" id="CHEBI:57540"/>
    </ligand>
</feature>
<dbReference type="EC" id="1.17.1.8" evidence="10 13"/>
<keyword evidence="17" id="KW-1185">Reference proteome</keyword>
<keyword evidence="3 13" id="KW-0028">Amino-acid biosynthesis</keyword>
<dbReference type="InterPro" id="IPR023940">
    <property type="entry name" value="DHDPR_bac"/>
</dbReference>
<dbReference type="Pfam" id="PF05173">
    <property type="entry name" value="DapB_C"/>
    <property type="match status" value="1"/>
</dbReference>
<comment type="subcellular location">
    <subcellularLocation>
        <location evidence="13">Cytoplasm</location>
    </subcellularLocation>
</comment>
<feature type="binding site" evidence="13">
    <location>
        <position position="38"/>
    </location>
    <ligand>
        <name>NAD(+)</name>
        <dbReference type="ChEBI" id="CHEBI:57540"/>
    </ligand>
</feature>
<dbReference type="Gene3D" id="3.30.360.10">
    <property type="entry name" value="Dihydrodipicolinate Reductase, domain 2"/>
    <property type="match status" value="1"/>
</dbReference>
<evidence type="ECO:0000256" key="1">
    <source>
        <dbReference type="ARBA" id="ARBA00006642"/>
    </source>
</evidence>
<keyword evidence="6 13" id="KW-0560">Oxidoreductase</keyword>
<keyword evidence="8 13" id="KW-0457">Lysine biosynthesis</keyword>
<comment type="pathway">
    <text evidence="9 13">Amino-acid biosynthesis; L-lysine biosynthesis via DAP pathway; (S)-tetrahydrodipicolinate from L-aspartate: step 4/4.</text>
</comment>
<organism evidence="16 17">
    <name type="scientific">Sphingomonas bisphenolicum</name>
    <dbReference type="NCBI Taxonomy" id="296544"/>
    <lineage>
        <taxon>Bacteria</taxon>
        <taxon>Pseudomonadati</taxon>
        <taxon>Pseudomonadota</taxon>
        <taxon>Alphaproteobacteria</taxon>
        <taxon>Sphingomonadales</taxon>
        <taxon>Sphingomonadaceae</taxon>
        <taxon>Sphingomonas</taxon>
    </lineage>
</organism>
<feature type="active site" description="Proton donor" evidence="13">
    <location>
        <position position="152"/>
    </location>
</feature>
<dbReference type="Proteomes" id="UP001059971">
    <property type="component" value="Chromosome 1"/>
</dbReference>
<evidence type="ECO:0000259" key="15">
    <source>
        <dbReference type="Pfam" id="PF05173"/>
    </source>
</evidence>
<dbReference type="SUPFAM" id="SSF55347">
    <property type="entry name" value="Glyceraldehyde-3-phosphate dehydrogenase-like, C-terminal domain"/>
    <property type="match status" value="1"/>
</dbReference>
<evidence type="ECO:0000256" key="12">
    <source>
        <dbReference type="ARBA" id="ARBA00049396"/>
    </source>
</evidence>
<evidence type="ECO:0000256" key="13">
    <source>
        <dbReference type="HAMAP-Rule" id="MF_00102"/>
    </source>
</evidence>
<evidence type="ECO:0000256" key="4">
    <source>
        <dbReference type="ARBA" id="ARBA00022857"/>
    </source>
</evidence>
<dbReference type="EMBL" id="AP018817">
    <property type="protein sequence ID" value="BBF70399.1"/>
    <property type="molecule type" value="Genomic_DNA"/>
</dbReference>
<dbReference type="InterPro" id="IPR036291">
    <property type="entry name" value="NAD(P)-bd_dom_sf"/>
</dbReference>
<sequence length="259" mass="26382">MERTIMTTIGIFGAAGRMGRAIAQAAADAGLGIAGGTDREPAGEIAPGIAMTADPLALAEASEVLIDFSVPGALSAHLDACIAARKPLLIGTTGLEAVHHALIDEAAAHIAVLQTGNTSLGVNLIAALVEQAAAGLGDDWDIEIVEMHHRHKVDAPSGTALLLGEAAARGRGIALAEHSERGRDGITGARAQGAIGFAALRGGSVAGDHQVIFAAEGERIEIGHRAENRTIFARGAVKAARWLVGQPAGRYDMKGVLGL</sequence>
<comment type="similarity">
    <text evidence="1 13">Belongs to the DapB family.</text>
</comment>
<evidence type="ECO:0000313" key="17">
    <source>
        <dbReference type="Proteomes" id="UP001059971"/>
    </source>
</evidence>
<feature type="binding site" evidence="13">
    <location>
        <begin position="13"/>
        <end position="18"/>
    </location>
    <ligand>
        <name>NAD(+)</name>
        <dbReference type="ChEBI" id="CHEBI:57540"/>
    </ligand>
</feature>
<dbReference type="PIRSF" id="PIRSF000161">
    <property type="entry name" value="DHPR"/>
    <property type="match status" value="1"/>
</dbReference>
<dbReference type="InterPro" id="IPR000846">
    <property type="entry name" value="DapB_N"/>
</dbReference>
<dbReference type="Gene3D" id="3.40.50.720">
    <property type="entry name" value="NAD(P)-binding Rossmann-like Domain"/>
    <property type="match status" value="1"/>
</dbReference>
<dbReference type="NCBIfam" id="TIGR00036">
    <property type="entry name" value="dapB"/>
    <property type="match status" value="1"/>
</dbReference>
<evidence type="ECO:0000259" key="14">
    <source>
        <dbReference type="Pfam" id="PF01113"/>
    </source>
</evidence>
<feature type="domain" description="Dihydrodipicolinate reductase N-terminal" evidence="14">
    <location>
        <begin position="8"/>
        <end position="117"/>
    </location>
</feature>
<evidence type="ECO:0000256" key="11">
    <source>
        <dbReference type="ARBA" id="ARBA00049080"/>
    </source>
</evidence>
<proteinExistence type="inferred from homology"/>
<evidence type="ECO:0000256" key="5">
    <source>
        <dbReference type="ARBA" id="ARBA00022915"/>
    </source>
</evidence>
<evidence type="ECO:0000313" key="16">
    <source>
        <dbReference type="EMBL" id="BBF70399.1"/>
    </source>
</evidence>
<feature type="active site" description="Proton donor/acceptor" evidence="13">
    <location>
        <position position="148"/>
    </location>
</feature>
<comment type="function">
    <text evidence="13">Catalyzes the conversion of 4-hydroxy-tetrahydrodipicolinate (HTPA) to tetrahydrodipicolinate.</text>
</comment>
<evidence type="ECO:0000256" key="10">
    <source>
        <dbReference type="ARBA" id="ARBA00038983"/>
    </source>
</evidence>